<keyword evidence="6" id="KW-0175">Coiled coil</keyword>
<organism evidence="10 11">
    <name type="scientific">Sphaerotilus sulfidivorans</name>
    <dbReference type="NCBI Taxonomy" id="639200"/>
    <lineage>
        <taxon>Bacteria</taxon>
        <taxon>Pseudomonadati</taxon>
        <taxon>Pseudomonadota</taxon>
        <taxon>Betaproteobacteria</taxon>
        <taxon>Burkholderiales</taxon>
        <taxon>Sphaerotilaceae</taxon>
        <taxon>Sphaerotilus</taxon>
    </lineage>
</organism>
<evidence type="ECO:0000313" key="11">
    <source>
        <dbReference type="Proteomes" id="UP000323522"/>
    </source>
</evidence>
<keyword evidence="5" id="KW-0902">Two-component regulatory system</keyword>
<dbReference type="RefSeq" id="WP_149505551.1">
    <property type="nucleotide sequence ID" value="NZ_CP035710.1"/>
</dbReference>
<dbReference type="InterPro" id="IPR050482">
    <property type="entry name" value="Sensor_HK_TwoCompSys"/>
</dbReference>
<geneLocation type="plasmid" evidence="11">
    <name>psna507_unt10</name>
</geneLocation>
<dbReference type="EC" id="2.7.13.3" evidence="9"/>
<dbReference type="AlphaFoldDB" id="A0A5C1Q740"/>
<evidence type="ECO:0000313" key="10">
    <source>
        <dbReference type="EMBL" id="QEN02930.1"/>
    </source>
</evidence>
<dbReference type="KEGG" id="snn:EWH46_18895"/>
<evidence type="ECO:0000256" key="6">
    <source>
        <dbReference type="SAM" id="Coils"/>
    </source>
</evidence>
<dbReference type="GO" id="GO:0016020">
    <property type="term" value="C:membrane"/>
    <property type="evidence" value="ECO:0007669"/>
    <property type="project" value="UniProtKB-SubCell"/>
</dbReference>
<keyword evidence="7" id="KW-1133">Transmembrane helix</keyword>
<evidence type="ECO:0000313" key="9">
    <source>
        <dbReference type="EMBL" id="MET3604501.1"/>
    </source>
</evidence>
<dbReference type="GO" id="GO:0000155">
    <property type="term" value="F:phosphorelay sensor kinase activity"/>
    <property type="evidence" value="ECO:0007669"/>
    <property type="project" value="InterPro"/>
</dbReference>
<dbReference type="GO" id="GO:0046983">
    <property type="term" value="F:protein dimerization activity"/>
    <property type="evidence" value="ECO:0007669"/>
    <property type="project" value="InterPro"/>
</dbReference>
<feature type="coiled-coil region" evidence="6">
    <location>
        <begin position="211"/>
        <end position="245"/>
    </location>
</feature>
<evidence type="ECO:0000256" key="4">
    <source>
        <dbReference type="ARBA" id="ARBA00022777"/>
    </source>
</evidence>
<dbReference type="InterPro" id="IPR011712">
    <property type="entry name" value="Sig_transdc_His_kin_sub3_dim/P"/>
</dbReference>
<dbReference type="Gene3D" id="3.30.565.10">
    <property type="entry name" value="Histidine kinase-like ATPase, C-terminal domain"/>
    <property type="match status" value="1"/>
</dbReference>
<accession>A0A5C1Q740</accession>
<dbReference type="Proteomes" id="UP000323522">
    <property type="component" value="Plasmid pSna507_unt10"/>
</dbReference>
<dbReference type="Proteomes" id="UP001549111">
    <property type="component" value="Unassembled WGS sequence"/>
</dbReference>
<keyword evidence="7" id="KW-0472">Membrane</keyword>
<evidence type="ECO:0000256" key="5">
    <source>
        <dbReference type="ARBA" id="ARBA00023012"/>
    </source>
</evidence>
<feature type="domain" description="HAMP" evidence="8">
    <location>
        <begin position="176"/>
        <end position="230"/>
    </location>
</feature>
<keyword evidence="4 10" id="KW-0418">Kinase</keyword>
<dbReference type="InterPro" id="IPR003660">
    <property type="entry name" value="HAMP_dom"/>
</dbReference>
<geneLocation type="plasmid" evidence="10">
    <name>pSna507_unt10</name>
</geneLocation>
<dbReference type="EMBL" id="CP035710">
    <property type="protein sequence ID" value="QEN02930.1"/>
    <property type="molecule type" value="Genomic_DNA"/>
</dbReference>
<name>A0A5C1Q740_9BURK</name>
<keyword evidence="2" id="KW-0597">Phosphoprotein</keyword>
<dbReference type="Pfam" id="PF07730">
    <property type="entry name" value="HisKA_3"/>
    <property type="match status" value="1"/>
</dbReference>
<dbReference type="Gene3D" id="1.20.5.1930">
    <property type="match status" value="1"/>
</dbReference>
<evidence type="ECO:0000259" key="8">
    <source>
        <dbReference type="PROSITE" id="PS50885"/>
    </source>
</evidence>
<evidence type="ECO:0000256" key="2">
    <source>
        <dbReference type="ARBA" id="ARBA00022553"/>
    </source>
</evidence>
<dbReference type="OrthoDB" id="9813412at2"/>
<dbReference type="PANTHER" id="PTHR24421:SF58">
    <property type="entry name" value="SIGNAL TRANSDUCTION HISTIDINE-PROTEIN KINASE_PHOSPHATASE UHPB"/>
    <property type="match status" value="1"/>
</dbReference>
<dbReference type="PROSITE" id="PS50885">
    <property type="entry name" value="HAMP"/>
    <property type="match status" value="1"/>
</dbReference>
<keyword evidence="10" id="KW-0614">Plasmid</keyword>
<feature type="transmembrane region" description="Helical" evidence="7">
    <location>
        <begin position="149"/>
        <end position="170"/>
    </location>
</feature>
<dbReference type="SUPFAM" id="SSF55874">
    <property type="entry name" value="ATPase domain of HSP90 chaperone/DNA topoisomerase II/histidine kinase"/>
    <property type="match status" value="1"/>
</dbReference>
<evidence type="ECO:0000256" key="3">
    <source>
        <dbReference type="ARBA" id="ARBA00022679"/>
    </source>
</evidence>
<dbReference type="CDD" id="cd16917">
    <property type="entry name" value="HATPase_UhpB-NarQ-NarX-like"/>
    <property type="match status" value="1"/>
</dbReference>
<reference evidence="10 11" key="1">
    <citation type="submission" date="2019-02" db="EMBL/GenBank/DDBJ databases">
        <title>Complete Genome Sequence and Methylome Analysis of Sphaerotilus natans subsp. sulfidivorans D-507.</title>
        <authorList>
            <person name="Fomenkov A."/>
            <person name="Gridneva E."/>
            <person name="Smolyakov D."/>
            <person name="Dubinina G."/>
            <person name="Vincze T."/>
            <person name="Grabovich M."/>
            <person name="Roberts R.J."/>
        </authorList>
    </citation>
    <scope>NUCLEOTIDE SEQUENCE [LARGE SCALE GENOMIC DNA]</scope>
    <source>
        <strain evidence="10 11">D-507</strain>
        <plasmid evidence="10">pSna507_unt10</plasmid>
        <plasmid evidence="11">psna507_unt10</plasmid>
    </source>
</reference>
<dbReference type="InterPro" id="IPR036890">
    <property type="entry name" value="HATPase_C_sf"/>
</dbReference>
<dbReference type="EMBL" id="JBEPLS010000007">
    <property type="protein sequence ID" value="MET3604501.1"/>
    <property type="molecule type" value="Genomic_DNA"/>
</dbReference>
<keyword evidence="12" id="KW-1185">Reference proteome</keyword>
<keyword evidence="7" id="KW-0812">Transmembrane</keyword>
<keyword evidence="3 9" id="KW-0808">Transferase</keyword>
<reference evidence="9 12" key="2">
    <citation type="submission" date="2024-06" db="EMBL/GenBank/DDBJ databases">
        <title>Genomic Encyclopedia of Type Strains, Phase IV (KMG-IV): sequencing the most valuable type-strain genomes for metagenomic binning, comparative biology and taxonomic classification.</title>
        <authorList>
            <person name="Goeker M."/>
        </authorList>
    </citation>
    <scope>NUCLEOTIDE SEQUENCE [LARGE SCALE GENOMIC DNA]</scope>
    <source>
        <strain evidence="9 12">D-501</strain>
    </source>
</reference>
<dbReference type="PANTHER" id="PTHR24421">
    <property type="entry name" value="NITRATE/NITRITE SENSOR PROTEIN NARX-RELATED"/>
    <property type="match status" value="1"/>
</dbReference>
<evidence type="ECO:0000256" key="1">
    <source>
        <dbReference type="ARBA" id="ARBA00004370"/>
    </source>
</evidence>
<sequence>MPELSRLVMRRAARVGLVAVLLALLVGLLRIDEAIEEEVDAAMQLAEMSARLARLEPLDDAGVLSALRAQQQGGLRHLTLTIRDESGRALLAPDPPAVPEGLLDLLADLHRRWSEDEPVRSVSWTLPRPDGRLWMLTLQASPEGERREALADIGGVFLVLLGCIAGLLLVMRRNVRRSLAPLDDLLAAIDGIEHGRLAPVRALTAMPTRELDQIAAALRQLAGALDEAESRRRLLSQKMQTLQEDERARLARELHDEFGQHLTALRFDAAWLARQLADQPRLLEVVQGISRHCGEVQRDIRDLLVQLRPLGPVMEGHEERVAPQRLQELLEALVRGWQVLHDGREGRPARDFRLALHIDASAPALPRELALAVYRLSQEALTNAARHAQATRVALAVDIDAQAVCWSVEDDGVGLGDPAAAMQRGNGLGGMQERVWALGGQWRLASDGSPPGLRLQARLPLSRADVDPPS</sequence>
<gene>
    <name evidence="9" type="ORF">ABIC99_002317</name>
    <name evidence="10" type="ORF">EWH46_18895</name>
</gene>
<proteinExistence type="predicted"/>
<comment type="subcellular location">
    <subcellularLocation>
        <location evidence="1">Membrane</location>
    </subcellularLocation>
</comment>
<protein>
    <submittedName>
        <fullName evidence="9 10">Sensor histidine kinase</fullName>
        <ecNumber evidence="9">2.7.13.3</ecNumber>
    </submittedName>
</protein>
<evidence type="ECO:0000313" key="12">
    <source>
        <dbReference type="Proteomes" id="UP001549111"/>
    </source>
</evidence>
<evidence type="ECO:0000256" key="7">
    <source>
        <dbReference type="SAM" id="Phobius"/>
    </source>
</evidence>